<name>A0A291GKV3_9MICO</name>
<dbReference type="KEGG" id="brz:CFK38_05100"/>
<proteinExistence type="predicted"/>
<evidence type="ECO:0008006" key="3">
    <source>
        <dbReference type="Google" id="ProtNLM"/>
    </source>
</evidence>
<dbReference type="AlphaFoldDB" id="A0A291GKV3"/>
<dbReference type="RefSeq" id="WP_096802117.1">
    <property type="nucleotide sequence ID" value="NZ_CP023563.1"/>
</dbReference>
<accession>A0A291GKV3</accession>
<evidence type="ECO:0000313" key="2">
    <source>
        <dbReference type="Proteomes" id="UP000218165"/>
    </source>
</evidence>
<reference evidence="2" key="1">
    <citation type="submission" date="2017-09" db="EMBL/GenBank/DDBJ databases">
        <title>Brachybacterium sp. VM2412.</title>
        <authorList>
            <person name="Tak E.J."/>
            <person name="Bae J.-W."/>
        </authorList>
    </citation>
    <scope>NUCLEOTIDE SEQUENCE [LARGE SCALE GENOMIC DNA]</scope>
    <source>
        <strain evidence="2">VM2412</strain>
    </source>
</reference>
<gene>
    <name evidence="1" type="ORF">CFK38_05100</name>
</gene>
<organism evidence="1 2">
    <name type="scientific">Brachybacterium vulturis</name>
    <dbReference type="NCBI Taxonomy" id="2017484"/>
    <lineage>
        <taxon>Bacteria</taxon>
        <taxon>Bacillati</taxon>
        <taxon>Actinomycetota</taxon>
        <taxon>Actinomycetes</taxon>
        <taxon>Micrococcales</taxon>
        <taxon>Dermabacteraceae</taxon>
        <taxon>Brachybacterium</taxon>
    </lineage>
</organism>
<protein>
    <recommendedName>
        <fullName evidence="3">DUF1499 domain-containing protein</fullName>
    </recommendedName>
</protein>
<sequence>MRAAPPEGRNLTVAGDLPAVRALVAEFFTDRGWTVHERGPGRLEVETGSLRRTVLLGAFAGSRFHLTAALELREVPGAVEVHHRWGSGAGRALGGAVGRARAARRHREVAAALERQLGAG</sequence>
<keyword evidence="2" id="KW-1185">Reference proteome</keyword>
<dbReference type="OrthoDB" id="4794384at2"/>
<evidence type="ECO:0000313" key="1">
    <source>
        <dbReference type="EMBL" id="ATG50979.1"/>
    </source>
</evidence>
<dbReference type="EMBL" id="CP023563">
    <property type="protein sequence ID" value="ATG50979.1"/>
    <property type="molecule type" value="Genomic_DNA"/>
</dbReference>
<dbReference type="Proteomes" id="UP000218165">
    <property type="component" value="Chromosome"/>
</dbReference>